<feature type="transmembrane region" description="Helical" evidence="15">
    <location>
        <begin position="1846"/>
        <end position="1864"/>
    </location>
</feature>
<dbReference type="InterPro" id="IPR000742">
    <property type="entry name" value="EGF"/>
</dbReference>
<dbReference type="PROSITE" id="PS01286">
    <property type="entry name" value="FA58C_2"/>
    <property type="match status" value="2"/>
</dbReference>
<dbReference type="InterPro" id="IPR002859">
    <property type="entry name" value="PKD/REJ-like"/>
</dbReference>
<comment type="subcellular location">
    <subcellularLocation>
        <location evidence="1">Cell membrane</location>
        <topology evidence="1">Multi-pass membrane protein</topology>
    </subcellularLocation>
</comment>
<evidence type="ECO:0000256" key="9">
    <source>
        <dbReference type="ARBA" id="ARBA00023136"/>
    </source>
</evidence>
<dbReference type="Gene3D" id="2.10.25.10">
    <property type="entry name" value="Laminin"/>
    <property type="match status" value="3"/>
</dbReference>
<dbReference type="Proteomes" id="UP001159428">
    <property type="component" value="Unassembled WGS sequence"/>
</dbReference>
<dbReference type="InterPro" id="IPR046338">
    <property type="entry name" value="GAIN_dom_sf"/>
</dbReference>
<feature type="transmembrane region" description="Helical" evidence="15">
    <location>
        <begin position="1637"/>
        <end position="1657"/>
    </location>
</feature>
<dbReference type="PROSITE" id="PS51111">
    <property type="entry name" value="REJ"/>
    <property type="match status" value="1"/>
</dbReference>
<dbReference type="CDD" id="cd00054">
    <property type="entry name" value="EGF_CA"/>
    <property type="match status" value="3"/>
</dbReference>
<evidence type="ECO:0000256" key="5">
    <source>
        <dbReference type="ARBA" id="ARBA00022692"/>
    </source>
</evidence>
<evidence type="ECO:0000256" key="7">
    <source>
        <dbReference type="ARBA" id="ARBA00022737"/>
    </source>
</evidence>
<dbReference type="PROSITE" id="PS50095">
    <property type="entry name" value="PLAT"/>
    <property type="match status" value="1"/>
</dbReference>
<dbReference type="Pfam" id="PF08016">
    <property type="entry name" value="PKD_channel"/>
    <property type="match status" value="1"/>
</dbReference>
<evidence type="ECO:0000256" key="4">
    <source>
        <dbReference type="ARBA" id="ARBA00022536"/>
    </source>
</evidence>
<protein>
    <recommendedName>
        <fullName evidence="23">Polycystic kidney disease protein 1-like 2</fullName>
    </recommendedName>
</protein>
<evidence type="ECO:0000256" key="14">
    <source>
        <dbReference type="SAM" id="MobiDB-lite"/>
    </source>
</evidence>
<proteinExistence type="inferred from homology"/>
<dbReference type="Gene3D" id="2.60.60.20">
    <property type="entry name" value="PLAT/LH2 domain"/>
    <property type="match status" value="1"/>
</dbReference>
<feature type="domain" description="F5/8 type C" evidence="16">
    <location>
        <begin position="195"/>
        <end position="350"/>
    </location>
</feature>
<dbReference type="PRINTS" id="PR01433">
    <property type="entry name" value="POLYCYSTIN2"/>
</dbReference>
<dbReference type="InterPro" id="IPR013122">
    <property type="entry name" value="PKD1_2_channel"/>
</dbReference>
<feature type="transmembrane region" description="Helical" evidence="15">
    <location>
        <begin position="2505"/>
        <end position="2530"/>
    </location>
</feature>
<dbReference type="Pfam" id="PF00754">
    <property type="entry name" value="F5_F8_type_C"/>
    <property type="match status" value="3"/>
</dbReference>
<keyword evidence="10" id="KW-1015">Disulfide bond</keyword>
<gene>
    <name evidence="21" type="ORF">PMEA_00019222</name>
</gene>
<comment type="similarity">
    <text evidence="2">Belongs to the polycystin family.</text>
</comment>
<evidence type="ECO:0000259" key="18">
    <source>
        <dbReference type="PROSITE" id="PS50095"/>
    </source>
</evidence>
<keyword evidence="8 15" id="KW-1133">Transmembrane helix</keyword>
<dbReference type="FunFam" id="2.60.120.260:FF:000016">
    <property type="entry name" value="Contactin-associated protein-like 4 isoform 1"/>
    <property type="match status" value="3"/>
</dbReference>
<keyword evidence="7" id="KW-0677">Repeat</keyword>
<dbReference type="InterPro" id="IPR001024">
    <property type="entry name" value="PLAT/LH2_dom"/>
</dbReference>
<evidence type="ECO:0000256" key="8">
    <source>
        <dbReference type="ARBA" id="ARBA00022989"/>
    </source>
</evidence>
<dbReference type="Pfam" id="PF01477">
    <property type="entry name" value="PLAT"/>
    <property type="match status" value="1"/>
</dbReference>
<evidence type="ECO:0000313" key="21">
    <source>
        <dbReference type="EMBL" id="CAH3140511.1"/>
    </source>
</evidence>
<dbReference type="SUPFAM" id="SSF49785">
    <property type="entry name" value="Galactose-binding domain-like"/>
    <property type="match status" value="3"/>
</dbReference>
<dbReference type="SMART" id="SM00231">
    <property type="entry name" value="FA58C"/>
    <property type="match status" value="3"/>
</dbReference>
<feature type="transmembrane region" description="Helical" evidence="15">
    <location>
        <begin position="2064"/>
        <end position="2084"/>
    </location>
</feature>
<dbReference type="SUPFAM" id="SSF49723">
    <property type="entry name" value="Lipase/lipooxygenase domain (PLAT/LH2 domain)"/>
    <property type="match status" value="1"/>
</dbReference>
<evidence type="ECO:0000256" key="11">
    <source>
        <dbReference type="ARBA" id="ARBA00023180"/>
    </source>
</evidence>
<keyword evidence="4 13" id="KW-0245">EGF-like domain</keyword>
<dbReference type="InterPro" id="IPR024731">
    <property type="entry name" value="NELL2-like_EGF"/>
</dbReference>
<keyword evidence="3" id="KW-1003">Cell membrane</keyword>
<dbReference type="GO" id="GO:0005886">
    <property type="term" value="C:plasma membrane"/>
    <property type="evidence" value="ECO:0007669"/>
    <property type="project" value="UniProtKB-SubCell"/>
</dbReference>
<dbReference type="Pfam" id="PF02010">
    <property type="entry name" value="REJ"/>
    <property type="match status" value="1"/>
</dbReference>
<dbReference type="PROSITE" id="PS50026">
    <property type="entry name" value="EGF_3"/>
    <property type="match status" value="3"/>
</dbReference>
<comment type="caution">
    <text evidence="13">Lacks conserved residue(s) required for the propagation of feature annotation.</text>
</comment>
<keyword evidence="6" id="KW-0732">Signal</keyword>
<dbReference type="GO" id="GO:0050982">
    <property type="term" value="P:detection of mechanical stimulus"/>
    <property type="evidence" value="ECO:0007669"/>
    <property type="project" value="TreeGrafter"/>
</dbReference>
<evidence type="ECO:0000256" key="12">
    <source>
        <dbReference type="PIRSR" id="PIRSR603915-2"/>
    </source>
</evidence>
<dbReference type="SMART" id="SM00181">
    <property type="entry name" value="EGF"/>
    <property type="match status" value="3"/>
</dbReference>
<feature type="domain" description="F5/8 type C" evidence="16">
    <location>
        <begin position="6"/>
        <end position="159"/>
    </location>
</feature>
<evidence type="ECO:0000256" key="1">
    <source>
        <dbReference type="ARBA" id="ARBA00004651"/>
    </source>
</evidence>
<dbReference type="InterPro" id="IPR001881">
    <property type="entry name" value="EGF-like_Ca-bd_dom"/>
</dbReference>
<dbReference type="EMBL" id="CALNXJ010000034">
    <property type="protein sequence ID" value="CAH3140511.1"/>
    <property type="molecule type" value="Genomic_DNA"/>
</dbReference>
<feature type="compositionally biased region" description="Basic residues" evidence="14">
    <location>
        <begin position="1520"/>
        <end position="1535"/>
    </location>
</feature>
<feature type="transmembrane region" description="Helical" evidence="15">
    <location>
        <begin position="2447"/>
        <end position="2473"/>
    </location>
</feature>
<dbReference type="InterPro" id="IPR051223">
    <property type="entry name" value="Polycystin"/>
</dbReference>
<dbReference type="PROSITE" id="PS50221">
    <property type="entry name" value="GAIN_B"/>
    <property type="match status" value="1"/>
</dbReference>
<reference evidence="21 22" key="1">
    <citation type="submission" date="2022-05" db="EMBL/GenBank/DDBJ databases">
        <authorList>
            <consortium name="Genoscope - CEA"/>
            <person name="William W."/>
        </authorList>
    </citation>
    <scope>NUCLEOTIDE SEQUENCE [LARGE SCALE GENOMIC DNA]</scope>
</reference>
<dbReference type="PROSITE" id="PS01187">
    <property type="entry name" value="EGF_CA"/>
    <property type="match status" value="1"/>
</dbReference>
<feature type="transmembrane region" description="Helical" evidence="15">
    <location>
        <begin position="2409"/>
        <end position="2426"/>
    </location>
</feature>
<dbReference type="Pfam" id="PF07645">
    <property type="entry name" value="EGF_CA"/>
    <property type="match status" value="2"/>
</dbReference>
<feature type="domain" description="REJ" evidence="20">
    <location>
        <begin position="664"/>
        <end position="1081"/>
    </location>
</feature>
<dbReference type="Gene3D" id="2.60.220.50">
    <property type="match status" value="1"/>
</dbReference>
<name>A0AAU9X925_9CNID</name>
<evidence type="ECO:0000256" key="6">
    <source>
        <dbReference type="ARBA" id="ARBA00022729"/>
    </source>
</evidence>
<dbReference type="PANTHER" id="PTHR10877:SF150">
    <property type="entry name" value="REJ DOMAIN-CONTAINING PROTEIN"/>
    <property type="match status" value="1"/>
</dbReference>
<evidence type="ECO:0000256" key="2">
    <source>
        <dbReference type="ARBA" id="ARBA00007200"/>
    </source>
</evidence>
<dbReference type="InterPro" id="IPR036392">
    <property type="entry name" value="PLAT/LH2_dom_sf"/>
</dbReference>
<dbReference type="Pfam" id="PF20519">
    <property type="entry name" value="Polycystin_dom"/>
    <property type="match status" value="1"/>
</dbReference>
<feature type="transmembrane region" description="Helical" evidence="15">
    <location>
        <begin position="2353"/>
        <end position="2375"/>
    </location>
</feature>
<dbReference type="SMART" id="SM00179">
    <property type="entry name" value="EGF_CA"/>
    <property type="match status" value="3"/>
</dbReference>
<evidence type="ECO:0000259" key="16">
    <source>
        <dbReference type="PROSITE" id="PS50022"/>
    </source>
</evidence>
<dbReference type="GO" id="GO:0005509">
    <property type="term" value="F:calcium ion binding"/>
    <property type="evidence" value="ECO:0007669"/>
    <property type="project" value="InterPro"/>
</dbReference>
<keyword evidence="22" id="KW-1185">Reference proteome</keyword>
<dbReference type="InterPro" id="IPR000152">
    <property type="entry name" value="EGF-type_Asp/Asn_hydroxyl_site"/>
</dbReference>
<keyword evidence="5 15" id="KW-0812">Transmembrane</keyword>
<evidence type="ECO:0000313" key="22">
    <source>
        <dbReference type="Proteomes" id="UP001159428"/>
    </source>
</evidence>
<evidence type="ECO:0000256" key="3">
    <source>
        <dbReference type="ARBA" id="ARBA00022475"/>
    </source>
</evidence>
<dbReference type="Gene3D" id="1.10.287.70">
    <property type="match status" value="1"/>
</dbReference>
<feature type="transmembrane region" description="Helical" evidence="15">
    <location>
        <begin position="1941"/>
        <end position="1968"/>
    </location>
</feature>
<dbReference type="PROSITE" id="PS00010">
    <property type="entry name" value="ASX_HYDROXYL"/>
    <property type="match status" value="3"/>
</dbReference>
<feature type="non-terminal residue" evidence="21">
    <location>
        <position position="1"/>
    </location>
</feature>
<keyword evidence="11" id="KW-0325">Glycoprotein</keyword>
<feature type="transmembrane region" description="Helical" evidence="15">
    <location>
        <begin position="1884"/>
        <end position="1905"/>
    </location>
</feature>
<feature type="domain" description="EGF-like" evidence="17">
    <location>
        <begin position="620"/>
        <end position="660"/>
    </location>
</feature>
<organism evidence="21 22">
    <name type="scientific">Pocillopora meandrina</name>
    <dbReference type="NCBI Taxonomy" id="46732"/>
    <lineage>
        <taxon>Eukaryota</taxon>
        <taxon>Metazoa</taxon>
        <taxon>Cnidaria</taxon>
        <taxon>Anthozoa</taxon>
        <taxon>Hexacorallia</taxon>
        <taxon>Scleractinia</taxon>
        <taxon>Astrocoeniina</taxon>
        <taxon>Pocilloporidae</taxon>
        <taxon>Pocillopora</taxon>
    </lineage>
</organism>
<dbReference type="InterPro" id="IPR009030">
    <property type="entry name" value="Growth_fac_rcpt_cys_sf"/>
</dbReference>
<dbReference type="PROSITE" id="PS50022">
    <property type="entry name" value="FA58C_3"/>
    <property type="match status" value="3"/>
</dbReference>
<feature type="domain" description="PLAT" evidence="18">
    <location>
        <begin position="1682"/>
        <end position="1801"/>
    </location>
</feature>
<dbReference type="GO" id="GO:0005262">
    <property type="term" value="F:calcium channel activity"/>
    <property type="evidence" value="ECO:0007669"/>
    <property type="project" value="TreeGrafter"/>
</dbReference>
<dbReference type="Pfam" id="PF01825">
    <property type="entry name" value="GPS"/>
    <property type="match status" value="1"/>
</dbReference>
<dbReference type="InterPro" id="IPR008979">
    <property type="entry name" value="Galactose-bd-like_sf"/>
</dbReference>
<dbReference type="CDD" id="cd00057">
    <property type="entry name" value="FA58C"/>
    <property type="match status" value="3"/>
</dbReference>
<dbReference type="SMART" id="SM00303">
    <property type="entry name" value="GPS"/>
    <property type="match status" value="1"/>
</dbReference>
<dbReference type="PROSITE" id="PS01186">
    <property type="entry name" value="EGF_2"/>
    <property type="match status" value="2"/>
</dbReference>
<comment type="caution">
    <text evidence="21">The sequence shown here is derived from an EMBL/GenBank/DDBJ whole genome shotgun (WGS) entry which is preliminary data.</text>
</comment>
<feature type="disulfide bond" evidence="12">
    <location>
        <begin position="2165"/>
        <end position="2175"/>
    </location>
</feature>
<dbReference type="FunFam" id="2.10.25.10:FF:000038">
    <property type="entry name" value="Fibrillin 2"/>
    <property type="match status" value="3"/>
</dbReference>
<accession>A0AAU9X925</accession>
<dbReference type="InterPro" id="IPR000421">
    <property type="entry name" value="FA58C"/>
</dbReference>
<evidence type="ECO:0000259" key="20">
    <source>
        <dbReference type="PROSITE" id="PS51111"/>
    </source>
</evidence>
<feature type="domain" description="EGF-like" evidence="17">
    <location>
        <begin position="538"/>
        <end position="578"/>
    </location>
</feature>
<dbReference type="PANTHER" id="PTHR10877">
    <property type="entry name" value="POLYCYSTIN FAMILY MEMBER"/>
    <property type="match status" value="1"/>
</dbReference>
<dbReference type="Pfam" id="PF12947">
    <property type="entry name" value="EGF_3"/>
    <property type="match status" value="1"/>
</dbReference>
<evidence type="ECO:0000256" key="13">
    <source>
        <dbReference type="PROSITE-ProRule" id="PRU00076"/>
    </source>
</evidence>
<dbReference type="InterPro" id="IPR018097">
    <property type="entry name" value="EGF_Ca-bd_CS"/>
</dbReference>
<dbReference type="InterPro" id="IPR057244">
    <property type="entry name" value="GAIN_B"/>
</dbReference>
<sequence length="2657" mass="297475">ETHDNCYSNAVGVSNTSIILDSFMRAKGHDKSHGYNVLPSYGRLNGNRGDGWCAEINDKDQWLQVDLGKVIEVCAVATQGDISGNNWVIDFKLAHSKSYEDGFPTYKEANGSEAIFHRQGGSNAIDQHALEVPVYARYIRFLPVTWQRSICLRVEVYGTIKVPKACDVSTAGCRYKTHLKKYGSSVRFCLYYLECAEARGLESGAISDSQMSASSEWSHKEKAHYGRLHVKETQDNAGGWVARTNDKNQWLQIDLNNRYIKITRVATQGRNILNSPDRVTKYRLTYSNDGLNFYFYKEHGHNEAKNFYGNTDQDAVVYHDLSPPIRARYIRFRPTSWIGGVTMRVELYGCLECQDPLGMENGAISDGQISASSELSTDHASTKGRLILSEGTWLPLKDDGDQWLQIDLRNNNIIVKRVATQGMNASPKWVTSYNLQYGYKKSYLQYYMEQGTIRKVFAGNYDQKTIVYHDLSPPIVGRYIRFRPVNWQEGIAMRVELFGCSGNLKLSSLFDCKNCCHANSCVWHSLMLVMFTVCEMVNEDECQDEKHNCDVNAQCNNTFGSYNCTCLDGYSGNGVSCLDIDECTANVHNCDPLAVCNNTVGSFHCTCMSGYEGNGTTCVDIDECALQAHNCHGVAHCFNNPGSFSCECRKNYIGDGVSCEPVGDFSVTIRNISKDKYQATPVQRSVKSVREALIQGLNKDLTVLTSTFEWSVVSEMELAASESALGTVVSQGTTEWTIDKRSIPAGIYQVKFNATLAVGDPASPKILNAFDYGFIEVIAAPLRAILDGGSSVRWGSKENVTVNGSLSYDADIDPGMHTGLNFSWSCRSDTSVSNTCFGSFQNEGDLNPTIITIDPSKLEIEKTFFLRLNVSKDVRTSFTEMSFMIAAGEVPQVTLRCYIDCGAIVSASNKLRVTSECLNSPCNGSVYEWRLSMLKGSDSWENIPILPNMTSTAVNSTNMIINKNSLQSKSKYNLTLLVASLKGAYGFSVLLFETAGEPENGYCAPSFSEGVSLETEFTFKCFDWQDTYLPLTYEFALGEEPMSYGTSPSSVSTVLPAGSRNEDFHQQVTIVIKNAVGVSVVEKLLIKVRPSSGLDPCASSPEEVAIKLKSFVVGEGNKLDEFLNKGELSRAVQLGISVFKSANEKSQCGQELDPKDKTLISNTLISKFTAIAPENLQMSRLVMSVVSLAVGLEAEQKCERCSDGGGNSNNNNMELTMQLTDSTAHMMISTLNDPEEPFTPELEQTATSITGCLTNVLKSAAGSSQDDTDLAVTPPSPKFVKKASEKLSKMTDAFFGRLVPSEHLLLKTPNLAISLKKVTANDAKRLSIGDGPSKFKLPSRLGNIGAGEINVKMQAFDFNPFTWDNSSKKIKSRVTSLELKSNSAEKINVSNLDNDIEILIPIFSPAQNSTNGTQHSFLKPNQISVRSYYAELTNVPVSLKLSMAKAGIQINLFIKFGKRPTINDFDHNFTMAFTSTCDNQTDANATCFIRYSSVTVTPSEPGFVYAGLLFKSPKNESQHSRQKRSCFGNRRKRRSCVGVKDPPPKGSLSTVIPKYDPNTDINYTLTITQSSCLYWSENTEKWTAEGCRVSQDSNTTHLKCLCNHLTSFGGNFIQAPNPIDFDKVFTEFSNLAESGNISVLVTIASFFLLYFVVLILARRADKRDVDKICPPKLIPLVRKGAYYYDMVISTGVWKHSATTANITISIKGENYGHSQILLNEKGETSELFGRGSINGFALEMKESIGPLKEITLDHDNSGNNPSWFVETVVIQDRQTEERWVFPINRWLALEKEDGQIEVTVDSKSYSAFSSQVRTRLARKLADSHLWMSVFGKACSSTFTRVQRASCCLSVLFSAMIANAMFYNIGGESDGAIQVGPFKFSWRQIVIGVQSGIIIAPVNIIIAFLFKSSRPRKKRSEKYQSTDGAQRLLDEMMDSGCMLPHFFVYLSWFLCFCTTMAAATFTLFYSLMWGKETSEQWLASILISNGQDIFVVQPTKVMIAVMVISFVFTKKNRGKCEEEEEEETTIDSLAIEIDFLGDDPKQCYKKYQQEKMRERSKKEAQLTSMTREIVLHLIFVFLLAIVSYGNKNGNRFLMTTEMRNRFTNFNLVGDAHGLGAWLKNEFILNIYNQAWYNGLEEKNDVYIGNKMSILVGMPWLRQLRIKKSSCRLLSRIIAECYYDYSPENEDTTLLSLPGWIPLSLNTSWPDALQICPKPWRYQSAAELRNDPILASYNSYEGGGYAAVMGYDESTAQGVLNETITNGWLDRQTRAVILEFAVFNVNTNLISVATYFYEALATGAAYTTRRIETLELYSTESGALMFFLIGQFLFMAMVLFYLIVILVHLYQQRLGLFKSVWNMVDFFMIIFSVASVAFYMIRAKSVLNTVKSIQANPYEIVHFHTALDWLNLENASIAVAVFMVTVKLLNLIRFNPHVIYLFSSFRQSIGCQLSYVLLFMIVFNAFVVTGMIFFGGVVLEYSSYLNAVMSQFEFLLGKAIPMDALRRDKPFIGPTFAFLFCIFTSIFLMNILISILDESYGDAKSNAEENAKELEMARFIEERLMENFHEGINRTEFKLFCDETILVNMCLSEAEPFCLNSDCIIQCTEERMLKVEKRLTVLTRRTEYMEADYLKEENNFTDLLLLMINPSVHDLEKKSKDHI</sequence>
<evidence type="ECO:0000256" key="15">
    <source>
        <dbReference type="SAM" id="Phobius"/>
    </source>
</evidence>
<evidence type="ECO:0000256" key="10">
    <source>
        <dbReference type="ARBA" id="ARBA00023157"/>
    </source>
</evidence>
<evidence type="ECO:0000259" key="17">
    <source>
        <dbReference type="PROSITE" id="PS50026"/>
    </source>
</evidence>
<evidence type="ECO:0008006" key="23">
    <source>
        <dbReference type="Google" id="ProtNLM"/>
    </source>
</evidence>
<dbReference type="PROSITE" id="PS01285">
    <property type="entry name" value="FA58C_1"/>
    <property type="match status" value="1"/>
</dbReference>
<feature type="domain" description="F5/8 type C" evidence="16">
    <location>
        <begin position="353"/>
        <end position="500"/>
    </location>
</feature>
<dbReference type="InterPro" id="IPR003915">
    <property type="entry name" value="PKD_2"/>
</dbReference>
<feature type="domain" description="EGF-like" evidence="17">
    <location>
        <begin position="579"/>
        <end position="619"/>
    </location>
</feature>
<dbReference type="Gene3D" id="2.60.120.260">
    <property type="entry name" value="Galactose-binding domain-like"/>
    <property type="match status" value="3"/>
</dbReference>
<keyword evidence="9 15" id="KW-0472">Membrane</keyword>
<feature type="region of interest" description="Disordered" evidence="14">
    <location>
        <begin position="1515"/>
        <end position="1544"/>
    </location>
</feature>
<dbReference type="InterPro" id="IPR046791">
    <property type="entry name" value="Polycystin_dom"/>
</dbReference>
<evidence type="ECO:0000259" key="19">
    <source>
        <dbReference type="PROSITE" id="PS50221"/>
    </source>
</evidence>
<dbReference type="SMART" id="SM00308">
    <property type="entry name" value="LH2"/>
    <property type="match status" value="1"/>
</dbReference>
<dbReference type="InterPro" id="IPR049883">
    <property type="entry name" value="NOTCH1_EGF-like"/>
</dbReference>
<dbReference type="SUPFAM" id="SSF57184">
    <property type="entry name" value="Growth factor receptor domain"/>
    <property type="match status" value="1"/>
</dbReference>
<feature type="domain" description="GAIN-B" evidence="19">
    <location>
        <begin position="1467"/>
        <end position="1620"/>
    </location>
</feature>
<dbReference type="InterPro" id="IPR000203">
    <property type="entry name" value="GPS"/>
</dbReference>
<dbReference type="InterPro" id="IPR014010">
    <property type="entry name" value="REJ_dom"/>
</dbReference>
<feature type="transmembrane region" description="Helical" evidence="15">
    <location>
        <begin position="2317"/>
        <end position="2341"/>
    </location>
</feature>